<reference evidence="8" key="1">
    <citation type="submission" date="2019-08" db="EMBL/GenBank/DDBJ databases">
        <authorList>
            <person name="Kucharzyk K."/>
            <person name="Murdoch R.W."/>
            <person name="Higgins S."/>
            <person name="Loffler F."/>
        </authorList>
    </citation>
    <scope>NUCLEOTIDE SEQUENCE</scope>
</reference>
<dbReference type="EC" id="2.4.1.182" evidence="1"/>
<proteinExistence type="predicted"/>
<dbReference type="PANTHER" id="PTHR30372">
    <property type="entry name" value="LIPID-A-DISACCHARIDE SYNTHASE"/>
    <property type="match status" value="1"/>
</dbReference>
<comment type="catalytic activity">
    <reaction evidence="7">
        <text>a lipid X + a UDP-2-N,3-O-bis[(3R)-3-hydroxyacyl]-alpha-D-glucosamine = a lipid A disaccharide + UDP + H(+)</text>
        <dbReference type="Rhea" id="RHEA:67828"/>
        <dbReference type="ChEBI" id="CHEBI:15378"/>
        <dbReference type="ChEBI" id="CHEBI:58223"/>
        <dbReference type="ChEBI" id="CHEBI:137748"/>
        <dbReference type="ChEBI" id="CHEBI:176338"/>
        <dbReference type="ChEBI" id="CHEBI:176343"/>
        <dbReference type="EC" id="2.4.1.182"/>
    </reaction>
</comment>
<evidence type="ECO:0000256" key="6">
    <source>
        <dbReference type="ARBA" id="ARBA00023098"/>
    </source>
</evidence>
<accession>A0A644WMQ9</accession>
<dbReference type="GO" id="GO:0016020">
    <property type="term" value="C:membrane"/>
    <property type="evidence" value="ECO:0007669"/>
    <property type="project" value="GOC"/>
</dbReference>
<keyword evidence="6" id="KW-0443">Lipid metabolism</keyword>
<dbReference type="PANTHER" id="PTHR30372:SF4">
    <property type="entry name" value="LIPID-A-DISACCHARIDE SYNTHASE, MITOCHONDRIAL-RELATED"/>
    <property type="match status" value="1"/>
</dbReference>
<dbReference type="SUPFAM" id="SSF53756">
    <property type="entry name" value="UDP-Glycosyltransferase/glycogen phosphorylase"/>
    <property type="match status" value="1"/>
</dbReference>
<sequence>MKYFIIAGEASGDLHGSNLVKQLKARDNQAEIQGWGGDRMQQEGAEVKKHIRDLAFMGFVEVLLNIRTIMRNFRLCKSQVEQFKPDALILIDYPGFNLRMAKWALENKIRVIYYISPQVWAWKKSRVKTIRKTVDEMFTILPFEKDFYAKHGMDVRYEGHPLIDAVENFRNNTTSNQIQDGEKPILALLPGSRKQELKKMFPLMLKASDAFAATHRIVIGAVSLLPEELYETEGRNIEIVKDQTYPLLTKAQCAFVTSGTATLETALFRVPLVVCYKANPLSYRIAKMLVGKNIQFISLVNLIAGKEICRELIQGDLTCENMVAEMKKLIPPHPGRDQMLSEYELLYAKLGGPGASARVANEIIKICQS</sequence>
<dbReference type="Pfam" id="PF02684">
    <property type="entry name" value="LpxB"/>
    <property type="match status" value="1"/>
</dbReference>
<protein>
    <recommendedName>
        <fullName evidence="1">lipid-A-disaccharide synthase</fullName>
        <ecNumber evidence="1">2.4.1.182</ecNumber>
    </recommendedName>
</protein>
<gene>
    <name evidence="8" type="primary">lpxB_9</name>
    <name evidence="8" type="ORF">SDC9_51483</name>
</gene>
<dbReference type="GO" id="GO:0005543">
    <property type="term" value="F:phospholipid binding"/>
    <property type="evidence" value="ECO:0007669"/>
    <property type="project" value="TreeGrafter"/>
</dbReference>
<dbReference type="AlphaFoldDB" id="A0A644WMQ9"/>
<comment type="caution">
    <text evidence="8">The sequence shown here is derived from an EMBL/GenBank/DDBJ whole genome shotgun (WGS) entry which is preliminary data.</text>
</comment>
<dbReference type="NCBIfam" id="TIGR00215">
    <property type="entry name" value="lpxB"/>
    <property type="match status" value="1"/>
</dbReference>
<evidence type="ECO:0000256" key="5">
    <source>
        <dbReference type="ARBA" id="ARBA00022679"/>
    </source>
</evidence>
<dbReference type="GO" id="GO:0009245">
    <property type="term" value="P:lipid A biosynthetic process"/>
    <property type="evidence" value="ECO:0007669"/>
    <property type="project" value="UniProtKB-KW"/>
</dbReference>
<dbReference type="InterPro" id="IPR003835">
    <property type="entry name" value="Glyco_trans_19"/>
</dbReference>
<evidence type="ECO:0000256" key="2">
    <source>
        <dbReference type="ARBA" id="ARBA00022516"/>
    </source>
</evidence>
<keyword evidence="2" id="KW-0444">Lipid biosynthesis</keyword>
<keyword evidence="3" id="KW-0441">Lipid A biosynthesis</keyword>
<keyword evidence="5 8" id="KW-0808">Transferase</keyword>
<evidence type="ECO:0000256" key="4">
    <source>
        <dbReference type="ARBA" id="ARBA00022676"/>
    </source>
</evidence>
<evidence type="ECO:0000313" key="8">
    <source>
        <dbReference type="EMBL" id="MPM05195.1"/>
    </source>
</evidence>
<name>A0A644WMQ9_9ZZZZ</name>
<evidence type="ECO:0000256" key="1">
    <source>
        <dbReference type="ARBA" id="ARBA00012687"/>
    </source>
</evidence>
<keyword evidence="4 8" id="KW-0328">Glycosyltransferase</keyword>
<evidence type="ECO:0000256" key="3">
    <source>
        <dbReference type="ARBA" id="ARBA00022556"/>
    </source>
</evidence>
<evidence type="ECO:0000256" key="7">
    <source>
        <dbReference type="ARBA" id="ARBA00048975"/>
    </source>
</evidence>
<dbReference type="GO" id="GO:0008915">
    <property type="term" value="F:lipid-A-disaccharide synthase activity"/>
    <property type="evidence" value="ECO:0007669"/>
    <property type="project" value="UniProtKB-EC"/>
</dbReference>
<organism evidence="8">
    <name type="scientific">bioreactor metagenome</name>
    <dbReference type="NCBI Taxonomy" id="1076179"/>
    <lineage>
        <taxon>unclassified sequences</taxon>
        <taxon>metagenomes</taxon>
        <taxon>ecological metagenomes</taxon>
    </lineage>
</organism>
<dbReference type="EMBL" id="VSSQ01001109">
    <property type="protein sequence ID" value="MPM05195.1"/>
    <property type="molecule type" value="Genomic_DNA"/>
</dbReference>